<evidence type="ECO:0000313" key="2">
    <source>
        <dbReference type="Proteomes" id="UP000001449"/>
    </source>
</evidence>
<dbReference type="KEGG" id="tps:THAPS_7145"/>
<evidence type="ECO:0000313" key="1">
    <source>
        <dbReference type="EMBL" id="ACI64628.1"/>
    </source>
</evidence>
<dbReference type="PaxDb" id="35128-Thaps7145"/>
<dbReference type="PANTHER" id="PTHR47236:SF4">
    <property type="entry name" value="GENE 9195-RELATED"/>
    <property type="match status" value="1"/>
</dbReference>
<keyword evidence="2" id="KW-1185">Reference proteome</keyword>
<dbReference type="RefSeq" id="XP_002295911.1">
    <property type="nucleotide sequence ID" value="XM_002295875.1"/>
</dbReference>
<organism evidence="1 2">
    <name type="scientific">Thalassiosira pseudonana</name>
    <name type="common">Marine diatom</name>
    <name type="synonym">Cyclotella nana</name>
    <dbReference type="NCBI Taxonomy" id="35128"/>
    <lineage>
        <taxon>Eukaryota</taxon>
        <taxon>Sar</taxon>
        <taxon>Stramenopiles</taxon>
        <taxon>Ochrophyta</taxon>
        <taxon>Bacillariophyta</taxon>
        <taxon>Coscinodiscophyceae</taxon>
        <taxon>Thalassiosirophycidae</taxon>
        <taxon>Thalassiosirales</taxon>
        <taxon>Thalassiosiraceae</taxon>
        <taxon>Thalassiosira</taxon>
    </lineage>
</organism>
<accession>B5YNG8</accession>
<sequence length="722" mass="78593">MWWSNAQPTSVSDGYYAVGKDEHHNHGQQICEAGSYCVGGVKHPCPKGYYCPDLGMTTPRECGDPSKYCKEGSTEPSNVREGYFSLGGTNITRYNQTFAPLGHYAKGGVLFKCAEGHYGDKVALTTDECSGLCEEGWYCPTGSTSQRQIVCGGAHHFCPTGSSSPQKVQDGYYTTKDQIALCGPGQYRKFDGEEVHTNTSPIATKVQKGDCVLCPDETFKIVEGAYVEQCQPCGPHAKGTPDRMTCECHQSATDRLSTKLHFDVKTKTCVDITGDEMKPPDIQYYSDSRVAKVEEFPCEPGFYCQDGLRYSCPDGRYGDKHLETNFECSGTCNEGHWCGRESTSPTQNKCGGTNVYCPPKSPAPQYVPEGYYSSESEPYDMRTSIHLCSPGFYCDGHDGLRKPCRSGYFGNSTGSSKAVCDGKCRAGYYCPEGSTSPTQVPCGNASVICPENSSNPRKVLTGYYSASEHDILLESSYSGPNSTQDTQLECEVGYYCKDGIKIVVHGLLINVFVASPLLVNSQYQCPGGSFGRYERTSDVNSCEECRAGYYCPSYPNGPTTEDTMMPCGESFLYCPPGSAFPRGIDVGYYGISPGYEGADESDDTMMNRVAQVICPPGHYCEAGFRYKCRPGTYGEVEALFRSSTASLLATLKGLVDKQCSGLCPSGFFCPEQTIHPLPCSPGSYATGGASQCTSCEVPLTVSMKAKNEMCRDDRSCCFDIFE</sequence>
<dbReference type="HOGENOM" id="CLU_348395_0_0_1"/>
<reference evidence="1 2" key="1">
    <citation type="journal article" date="2004" name="Science">
        <title>The genome of the diatom Thalassiosira pseudonana: ecology, evolution, and metabolism.</title>
        <authorList>
            <person name="Armbrust E.V."/>
            <person name="Berges J.A."/>
            <person name="Bowler C."/>
            <person name="Green B.R."/>
            <person name="Martinez D."/>
            <person name="Putnam N.H."/>
            <person name="Zhou S."/>
            <person name="Allen A.E."/>
            <person name="Apt K.E."/>
            <person name="Bechner M."/>
            <person name="Brzezinski M.A."/>
            <person name="Chaal B.K."/>
            <person name="Chiovitti A."/>
            <person name="Davis A.K."/>
            <person name="Demarest M.S."/>
            <person name="Detter J.C."/>
            <person name="Glavina T."/>
            <person name="Goodstein D."/>
            <person name="Hadi M.Z."/>
            <person name="Hellsten U."/>
            <person name="Hildebrand M."/>
            <person name="Jenkins B.D."/>
            <person name="Jurka J."/>
            <person name="Kapitonov V.V."/>
            <person name="Kroger N."/>
            <person name="Lau W.W."/>
            <person name="Lane T.W."/>
            <person name="Larimer F.W."/>
            <person name="Lippmeier J.C."/>
            <person name="Lucas S."/>
            <person name="Medina M."/>
            <person name="Montsant A."/>
            <person name="Obornik M."/>
            <person name="Parker M.S."/>
            <person name="Palenik B."/>
            <person name="Pazour G.J."/>
            <person name="Richardson P.M."/>
            <person name="Rynearson T.A."/>
            <person name="Saito M.A."/>
            <person name="Schwartz D.C."/>
            <person name="Thamatrakoln K."/>
            <person name="Valentin K."/>
            <person name="Vardi A."/>
            <person name="Wilkerson F.P."/>
            <person name="Rokhsar D.S."/>
        </authorList>
    </citation>
    <scope>NUCLEOTIDE SEQUENCE [LARGE SCALE GENOMIC DNA]</scope>
    <source>
        <strain evidence="1 2">CCMP1335</strain>
    </source>
</reference>
<dbReference type="Proteomes" id="UP000001449">
    <property type="component" value="Chromosome 7"/>
</dbReference>
<dbReference type="EMBL" id="CP001160">
    <property type="protein sequence ID" value="ACI64628.1"/>
    <property type="molecule type" value="Genomic_DNA"/>
</dbReference>
<gene>
    <name evidence="1" type="ORF">THAPS_7145</name>
</gene>
<name>B5YNG8_THAPS</name>
<dbReference type="SMART" id="SM01411">
    <property type="entry name" value="Ephrin_rec_like"/>
    <property type="match status" value="6"/>
</dbReference>
<dbReference type="OMA" id="METRSTC"/>
<protein>
    <submittedName>
        <fullName evidence="1">Uncharacterized protein</fullName>
    </submittedName>
</protein>
<dbReference type="AlphaFoldDB" id="B5YNG8"/>
<dbReference type="PANTHER" id="PTHR47236">
    <property type="entry name" value="GENE, 32742-RELATED-RELATED"/>
    <property type="match status" value="1"/>
</dbReference>
<dbReference type="eggNOG" id="ENOG502QWBD">
    <property type="taxonomic scope" value="Eukaryota"/>
</dbReference>
<proteinExistence type="predicted"/>
<dbReference type="GeneID" id="7447127"/>
<reference evidence="1 2" key="2">
    <citation type="journal article" date="2008" name="Nature">
        <title>The Phaeodactylum genome reveals the evolutionary history of diatom genomes.</title>
        <authorList>
            <person name="Bowler C."/>
            <person name="Allen A.E."/>
            <person name="Badger J.H."/>
            <person name="Grimwood J."/>
            <person name="Jabbari K."/>
            <person name="Kuo A."/>
            <person name="Maheswari U."/>
            <person name="Martens C."/>
            <person name="Maumus F."/>
            <person name="Otillar R.P."/>
            <person name="Rayko E."/>
            <person name="Salamov A."/>
            <person name="Vandepoele K."/>
            <person name="Beszteri B."/>
            <person name="Gruber A."/>
            <person name="Heijde M."/>
            <person name="Katinka M."/>
            <person name="Mock T."/>
            <person name="Valentin K."/>
            <person name="Verret F."/>
            <person name="Berges J.A."/>
            <person name="Brownlee C."/>
            <person name="Cadoret J.P."/>
            <person name="Chiovitti A."/>
            <person name="Choi C.J."/>
            <person name="Coesel S."/>
            <person name="De Martino A."/>
            <person name="Detter J.C."/>
            <person name="Durkin C."/>
            <person name="Falciatore A."/>
            <person name="Fournet J."/>
            <person name="Haruta M."/>
            <person name="Huysman M.J."/>
            <person name="Jenkins B.D."/>
            <person name="Jiroutova K."/>
            <person name="Jorgensen R.E."/>
            <person name="Joubert Y."/>
            <person name="Kaplan A."/>
            <person name="Kroger N."/>
            <person name="Kroth P.G."/>
            <person name="La Roche J."/>
            <person name="Lindquist E."/>
            <person name="Lommer M."/>
            <person name="Martin-Jezequel V."/>
            <person name="Lopez P.J."/>
            <person name="Lucas S."/>
            <person name="Mangogna M."/>
            <person name="McGinnis K."/>
            <person name="Medlin L.K."/>
            <person name="Montsant A."/>
            <person name="Oudot-Le Secq M.P."/>
            <person name="Napoli C."/>
            <person name="Obornik M."/>
            <person name="Parker M.S."/>
            <person name="Petit J.L."/>
            <person name="Porcel B.M."/>
            <person name="Poulsen N."/>
            <person name="Robison M."/>
            <person name="Rychlewski L."/>
            <person name="Rynearson T.A."/>
            <person name="Schmutz J."/>
            <person name="Shapiro H."/>
            <person name="Siaut M."/>
            <person name="Stanley M."/>
            <person name="Sussman M.R."/>
            <person name="Taylor A.R."/>
            <person name="Vardi A."/>
            <person name="von Dassow P."/>
            <person name="Vyverman W."/>
            <person name="Willis A."/>
            <person name="Wyrwicz L.S."/>
            <person name="Rokhsar D.S."/>
            <person name="Weissenbach J."/>
            <person name="Armbrust E.V."/>
            <person name="Green B.R."/>
            <person name="Van de Peer Y."/>
            <person name="Grigoriev I.V."/>
        </authorList>
    </citation>
    <scope>NUCLEOTIDE SEQUENCE [LARGE SCALE GENOMIC DNA]</scope>
    <source>
        <strain evidence="1 2">CCMP1335</strain>
    </source>
</reference>
<dbReference type="STRING" id="35128.B5YNG8"/>
<dbReference type="InParanoid" id="B5YNG8"/>